<dbReference type="Pfam" id="PF20150">
    <property type="entry name" value="2EXR"/>
    <property type="match status" value="1"/>
</dbReference>
<feature type="chain" id="PRO_5020409582" description="2EXR domain-containing protein" evidence="2">
    <location>
        <begin position="22"/>
        <end position="312"/>
    </location>
</feature>
<keyword evidence="5" id="KW-1185">Reference proteome</keyword>
<proteinExistence type="predicted"/>
<feature type="signal peptide" evidence="2">
    <location>
        <begin position="1"/>
        <end position="21"/>
    </location>
</feature>
<comment type="caution">
    <text evidence="4">The sequence shown here is derived from an EMBL/GenBank/DDBJ whole genome shotgun (WGS) entry which is preliminary data.</text>
</comment>
<accession>A0A4U6XER1</accession>
<dbReference type="InterPro" id="IPR045518">
    <property type="entry name" value="2EXR"/>
</dbReference>
<gene>
    <name evidence="4" type="ORF">CTA1_1206</name>
</gene>
<evidence type="ECO:0000256" key="1">
    <source>
        <dbReference type="SAM" id="MobiDB-lite"/>
    </source>
</evidence>
<evidence type="ECO:0000313" key="5">
    <source>
        <dbReference type="Proteomes" id="UP000310108"/>
    </source>
</evidence>
<dbReference type="PANTHER" id="PTHR35910:SF6">
    <property type="entry name" value="2EXR DOMAIN-CONTAINING PROTEIN"/>
    <property type="match status" value="1"/>
</dbReference>
<dbReference type="PANTHER" id="PTHR35910">
    <property type="entry name" value="2EXR DOMAIN-CONTAINING PROTEIN"/>
    <property type="match status" value="1"/>
</dbReference>
<keyword evidence="2" id="KW-0732">Signal</keyword>
<evidence type="ECO:0000313" key="4">
    <source>
        <dbReference type="EMBL" id="TKW53779.1"/>
    </source>
</evidence>
<feature type="domain" description="2EXR" evidence="3">
    <location>
        <begin position="29"/>
        <end position="105"/>
    </location>
</feature>
<name>A0A4U6XER1_9PEZI</name>
<dbReference type="OrthoDB" id="3513892at2759"/>
<evidence type="ECO:0000259" key="3">
    <source>
        <dbReference type="Pfam" id="PF20150"/>
    </source>
</evidence>
<sequence length="312" mass="35619">MASSSSQSLLVIAGLASLDLAEETPSREFHLFGSLPPELRAEIWRLAALQPAVAARVFNRETLTGSHLRGPDLYQRIMRSDVAFDLYRPVPAVLHVCRESRTELLDAASAAGNQRGSREGQLEMLYLTREHKKRGRGYLAMAWGLPSSWNCVPDRRAAVRFVRNFPRLRKLTLLVRIMVYNELPHGEPGRRHRKQTQKRLALRTILSDVSHAIEAGTSEQQQQQQQQQQPTAADRGGKTGTKLKVCVVAKTRAWEPPRVKAWRPLPVTWVQPERNVVLRVSGREELGERKKDGWAYSWYYPHLRHMRPAFEP</sequence>
<dbReference type="AlphaFoldDB" id="A0A4U6XER1"/>
<feature type="compositionally biased region" description="Low complexity" evidence="1">
    <location>
        <begin position="220"/>
        <end position="229"/>
    </location>
</feature>
<evidence type="ECO:0000256" key="2">
    <source>
        <dbReference type="SAM" id="SignalP"/>
    </source>
</evidence>
<dbReference type="EMBL" id="PJEX01000168">
    <property type="protein sequence ID" value="TKW53779.1"/>
    <property type="molecule type" value="Genomic_DNA"/>
</dbReference>
<protein>
    <recommendedName>
        <fullName evidence="3">2EXR domain-containing protein</fullName>
    </recommendedName>
</protein>
<feature type="region of interest" description="Disordered" evidence="1">
    <location>
        <begin position="216"/>
        <end position="238"/>
    </location>
</feature>
<dbReference type="Proteomes" id="UP000310108">
    <property type="component" value="Unassembled WGS sequence"/>
</dbReference>
<reference evidence="4 5" key="1">
    <citation type="journal article" date="2019" name="PLoS ONE">
        <title>Comparative genome analysis indicates high evolutionary potential of pathogenicity genes in Colletotrichum tanaceti.</title>
        <authorList>
            <person name="Lelwala R.V."/>
            <person name="Korhonen P.K."/>
            <person name="Young N.D."/>
            <person name="Scott J.B."/>
            <person name="Ades P.A."/>
            <person name="Gasser R.B."/>
            <person name="Taylor P.W.J."/>
        </authorList>
    </citation>
    <scope>NUCLEOTIDE SEQUENCE [LARGE SCALE GENOMIC DNA]</scope>
    <source>
        <strain evidence="4">BRIP57314</strain>
    </source>
</reference>
<organism evidence="4 5">
    <name type="scientific">Colletotrichum tanaceti</name>
    <dbReference type="NCBI Taxonomy" id="1306861"/>
    <lineage>
        <taxon>Eukaryota</taxon>
        <taxon>Fungi</taxon>
        <taxon>Dikarya</taxon>
        <taxon>Ascomycota</taxon>
        <taxon>Pezizomycotina</taxon>
        <taxon>Sordariomycetes</taxon>
        <taxon>Hypocreomycetidae</taxon>
        <taxon>Glomerellales</taxon>
        <taxon>Glomerellaceae</taxon>
        <taxon>Colletotrichum</taxon>
        <taxon>Colletotrichum destructivum species complex</taxon>
    </lineage>
</organism>